<dbReference type="InterPro" id="IPR007813">
    <property type="entry name" value="PilN"/>
</dbReference>
<keyword evidence="4" id="KW-1185">Reference proteome</keyword>
<feature type="coiled-coil region" evidence="1">
    <location>
        <begin position="46"/>
        <end position="110"/>
    </location>
</feature>
<protein>
    <recommendedName>
        <fullName evidence="5">MSHA biogenesis protein MshI</fullName>
    </recommendedName>
</protein>
<evidence type="ECO:0000256" key="2">
    <source>
        <dbReference type="SAM" id="Phobius"/>
    </source>
</evidence>
<dbReference type="EMBL" id="BMPO01000008">
    <property type="protein sequence ID" value="GGK04375.1"/>
    <property type="molecule type" value="Genomic_DNA"/>
</dbReference>
<feature type="transmembrane region" description="Helical" evidence="2">
    <location>
        <begin position="21"/>
        <end position="44"/>
    </location>
</feature>
<evidence type="ECO:0000256" key="1">
    <source>
        <dbReference type="SAM" id="Coils"/>
    </source>
</evidence>
<keyword evidence="2" id="KW-1133">Transmembrane helix</keyword>
<reference evidence="3" key="1">
    <citation type="journal article" date="2014" name="Int. J. Syst. Evol. Microbiol.">
        <title>Complete genome sequence of Corynebacterium casei LMG S-19264T (=DSM 44701T), isolated from a smear-ripened cheese.</title>
        <authorList>
            <consortium name="US DOE Joint Genome Institute (JGI-PGF)"/>
            <person name="Walter F."/>
            <person name="Albersmeier A."/>
            <person name="Kalinowski J."/>
            <person name="Ruckert C."/>
        </authorList>
    </citation>
    <scope>NUCLEOTIDE SEQUENCE</scope>
    <source>
        <strain evidence="3">JCM 30078</strain>
    </source>
</reference>
<proteinExistence type="predicted"/>
<dbReference type="AlphaFoldDB" id="A0A917Q0H8"/>
<dbReference type="Proteomes" id="UP000635983">
    <property type="component" value="Unassembled WGS sequence"/>
</dbReference>
<keyword evidence="2" id="KW-0472">Membrane</keyword>
<accession>A0A917Q0H8</accession>
<evidence type="ECO:0008006" key="5">
    <source>
        <dbReference type="Google" id="ProtNLM"/>
    </source>
</evidence>
<keyword evidence="1" id="KW-0175">Coiled coil</keyword>
<comment type="caution">
    <text evidence="3">The sequence shown here is derived from an EMBL/GenBank/DDBJ whole genome shotgun (WGS) entry which is preliminary data.</text>
</comment>
<dbReference type="Pfam" id="PF05137">
    <property type="entry name" value="PilN"/>
    <property type="match status" value="1"/>
</dbReference>
<reference evidence="3" key="2">
    <citation type="submission" date="2020-09" db="EMBL/GenBank/DDBJ databases">
        <authorList>
            <person name="Sun Q."/>
            <person name="Ohkuma M."/>
        </authorList>
    </citation>
    <scope>NUCLEOTIDE SEQUENCE</scope>
    <source>
        <strain evidence="3">JCM 30078</strain>
    </source>
</reference>
<keyword evidence="2" id="KW-0812">Transmembrane</keyword>
<sequence length="201" mass="21550">MMQNLNLYQPGERVTQRGPQLPHVIAAFALMFVALVVHAGIQLWQASALETRLANANAAAQMAETELAAVSANFVAPVLDAGLPPQVAERQAANAQLSRLEHYLVGLEDQRIAGFAGVLKALADQHPSSGLWLTAISLQQGGVDMRLQGLSQTQTLLPVYLDSLGRNPILAGRQFAQFAVERDPSGLFGFSLDSRAAENKP</sequence>
<gene>
    <name evidence="3" type="ORF">GCM10009304_33010</name>
</gene>
<name>A0A917Q0H8_9PSED</name>
<dbReference type="RefSeq" id="WP_229779494.1">
    <property type="nucleotide sequence ID" value="NZ_BMPO01000008.1"/>
</dbReference>
<evidence type="ECO:0000313" key="4">
    <source>
        <dbReference type="Proteomes" id="UP000635983"/>
    </source>
</evidence>
<organism evidence="3 4">
    <name type="scientific">Pseudomonas matsuisoli</name>
    <dbReference type="NCBI Taxonomy" id="1515666"/>
    <lineage>
        <taxon>Bacteria</taxon>
        <taxon>Pseudomonadati</taxon>
        <taxon>Pseudomonadota</taxon>
        <taxon>Gammaproteobacteria</taxon>
        <taxon>Pseudomonadales</taxon>
        <taxon>Pseudomonadaceae</taxon>
        <taxon>Pseudomonas</taxon>
    </lineage>
</organism>
<evidence type="ECO:0000313" key="3">
    <source>
        <dbReference type="EMBL" id="GGK04375.1"/>
    </source>
</evidence>